<evidence type="ECO:0000313" key="1">
    <source>
        <dbReference type="EMBL" id="CAB4868100.1"/>
    </source>
</evidence>
<sequence>MSYLPIARAISVFVPTPSVDVARRGLVIFLSALASNNPAKPPMPPKASGREAFAIEAFIRLTARSPASISTPASLYVLI</sequence>
<proteinExistence type="predicted"/>
<protein>
    <submittedName>
        <fullName evidence="1">Unannotated protein</fullName>
    </submittedName>
</protein>
<dbReference type="EMBL" id="CAFBLH010000022">
    <property type="protein sequence ID" value="CAB4868100.1"/>
    <property type="molecule type" value="Genomic_DNA"/>
</dbReference>
<reference evidence="1" key="1">
    <citation type="submission" date="2020-05" db="EMBL/GenBank/DDBJ databases">
        <authorList>
            <person name="Chiriac C."/>
            <person name="Salcher M."/>
            <person name="Ghai R."/>
            <person name="Kavagutti S V."/>
        </authorList>
    </citation>
    <scope>NUCLEOTIDE SEQUENCE</scope>
</reference>
<dbReference type="AlphaFoldDB" id="A0A6J7DEP0"/>
<gene>
    <name evidence="1" type="ORF">UFOPK3342_00814</name>
</gene>
<name>A0A6J7DEP0_9ZZZZ</name>
<organism evidence="1">
    <name type="scientific">freshwater metagenome</name>
    <dbReference type="NCBI Taxonomy" id="449393"/>
    <lineage>
        <taxon>unclassified sequences</taxon>
        <taxon>metagenomes</taxon>
        <taxon>ecological metagenomes</taxon>
    </lineage>
</organism>
<accession>A0A6J7DEP0</accession>